<reference evidence="1 2" key="1">
    <citation type="submission" date="2024-02" db="EMBL/GenBank/DDBJ databases">
        <title>High-quality chromosome-scale genome assembly of Pensacola bahiagrass (Paspalum notatum Flugge var. saurae).</title>
        <authorList>
            <person name="Vega J.M."/>
            <person name="Podio M."/>
            <person name="Orjuela J."/>
            <person name="Siena L.A."/>
            <person name="Pessino S.C."/>
            <person name="Combes M.C."/>
            <person name="Mariac C."/>
            <person name="Albertini E."/>
            <person name="Pupilli F."/>
            <person name="Ortiz J.P.A."/>
            <person name="Leblanc O."/>
        </authorList>
    </citation>
    <scope>NUCLEOTIDE SEQUENCE [LARGE SCALE GENOMIC DNA]</scope>
    <source>
        <strain evidence="1">R1</strain>
        <tissue evidence="1">Leaf</tissue>
    </source>
</reference>
<sequence length="99" mass="11375">MAAARDRHFSHSVVRRKVDLGWNRGSGTRWAAGRADWAWAEAVLFNQAEAMRLHQEEVAGLSFGPGLRPKQCDCTRRRWRGSALDQGFLQMQDNLKEHR</sequence>
<name>A0AAQ3UJJ7_PASNO</name>
<evidence type="ECO:0000313" key="2">
    <source>
        <dbReference type="Proteomes" id="UP001341281"/>
    </source>
</evidence>
<dbReference type="EMBL" id="CP144753">
    <property type="protein sequence ID" value="WVZ93405.1"/>
    <property type="molecule type" value="Genomic_DNA"/>
</dbReference>
<keyword evidence="2" id="KW-1185">Reference proteome</keyword>
<dbReference type="EMBL" id="CP144753">
    <property type="protein sequence ID" value="WVZ93404.1"/>
    <property type="molecule type" value="Genomic_DNA"/>
</dbReference>
<protein>
    <submittedName>
        <fullName evidence="1">Uncharacterized protein</fullName>
    </submittedName>
</protein>
<accession>A0AAQ3UJJ7</accession>
<proteinExistence type="predicted"/>
<organism evidence="1 2">
    <name type="scientific">Paspalum notatum var. saurae</name>
    <dbReference type="NCBI Taxonomy" id="547442"/>
    <lineage>
        <taxon>Eukaryota</taxon>
        <taxon>Viridiplantae</taxon>
        <taxon>Streptophyta</taxon>
        <taxon>Embryophyta</taxon>
        <taxon>Tracheophyta</taxon>
        <taxon>Spermatophyta</taxon>
        <taxon>Magnoliopsida</taxon>
        <taxon>Liliopsida</taxon>
        <taxon>Poales</taxon>
        <taxon>Poaceae</taxon>
        <taxon>PACMAD clade</taxon>
        <taxon>Panicoideae</taxon>
        <taxon>Andropogonodae</taxon>
        <taxon>Paspaleae</taxon>
        <taxon>Paspalinae</taxon>
        <taxon>Paspalum</taxon>
    </lineage>
</organism>
<gene>
    <name evidence="1" type="ORF">U9M48_039385</name>
</gene>
<evidence type="ECO:0000313" key="1">
    <source>
        <dbReference type="EMBL" id="WVZ93404.1"/>
    </source>
</evidence>
<dbReference type="Proteomes" id="UP001341281">
    <property type="component" value="Chromosome 09"/>
</dbReference>
<dbReference type="AlphaFoldDB" id="A0AAQ3UJJ7"/>